<dbReference type="InterPro" id="IPR045793">
    <property type="entry name" value="PcRGLX/YetA-like"/>
</dbReference>
<dbReference type="RefSeq" id="XP_024707794.1">
    <property type="nucleotide sequence ID" value="XM_024850633.1"/>
</dbReference>
<dbReference type="InterPro" id="IPR048331">
    <property type="entry name" value="PcRGLX/YetA_3rd"/>
</dbReference>
<feature type="domain" description="PcRGLX/YetA-like N-terminal RIFT barrel" evidence="1">
    <location>
        <begin position="7"/>
        <end position="86"/>
    </location>
</feature>
<dbReference type="AlphaFoldDB" id="A0A2I2GHY8"/>
<organism evidence="4 5">
    <name type="scientific">Aspergillus steynii IBT 23096</name>
    <dbReference type="NCBI Taxonomy" id="1392250"/>
    <lineage>
        <taxon>Eukaryota</taxon>
        <taxon>Fungi</taxon>
        <taxon>Dikarya</taxon>
        <taxon>Ascomycota</taxon>
        <taxon>Pezizomycotina</taxon>
        <taxon>Eurotiomycetes</taxon>
        <taxon>Eurotiomycetidae</taxon>
        <taxon>Eurotiales</taxon>
        <taxon>Aspergillaceae</taxon>
        <taxon>Aspergillus</taxon>
        <taxon>Aspergillus subgen. Circumdati</taxon>
    </lineage>
</organism>
<evidence type="ECO:0000259" key="1">
    <source>
        <dbReference type="Pfam" id="PF19501"/>
    </source>
</evidence>
<reference evidence="4 5" key="1">
    <citation type="submission" date="2016-12" db="EMBL/GenBank/DDBJ databases">
        <title>The genomes of Aspergillus section Nigri reveals drivers in fungal speciation.</title>
        <authorList>
            <consortium name="DOE Joint Genome Institute"/>
            <person name="Vesth T.C."/>
            <person name="Nybo J."/>
            <person name="Theobald S."/>
            <person name="Brandl J."/>
            <person name="Frisvad J.C."/>
            <person name="Nielsen K.F."/>
            <person name="Lyhne E.K."/>
            <person name="Kogle M.E."/>
            <person name="Kuo A."/>
            <person name="Riley R."/>
            <person name="Clum A."/>
            <person name="Nolan M."/>
            <person name="Lipzen A."/>
            <person name="Salamov A."/>
            <person name="Henrissat B."/>
            <person name="Wiebenga A."/>
            <person name="De Vries R.P."/>
            <person name="Grigoriev I.V."/>
            <person name="Mortensen U.H."/>
            <person name="Andersen M.R."/>
            <person name="Baker S.E."/>
        </authorList>
    </citation>
    <scope>NUCLEOTIDE SEQUENCE [LARGE SCALE GENOMIC DNA]</scope>
    <source>
        <strain evidence="4 5">IBT 23096</strain>
    </source>
</reference>
<feature type="domain" description="PcRGLX/YetA-like central beta-sandwich" evidence="2">
    <location>
        <begin position="108"/>
        <end position="441"/>
    </location>
</feature>
<comment type="caution">
    <text evidence="4">The sequence shown here is derived from an EMBL/GenBank/DDBJ whole genome shotgun (WGS) entry which is preliminary data.</text>
</comment>
<dbReference type="EMBL" id="MSFO01000002">
    <property type="protein sequence ID" value="PLB52492.1"/>
    <property type="molecule type" value="Genomic_DNA"/>
</dbReference>
<dbReference type="Proteomes" id="UP000234275">
    <property type="component" value="Unassembled WGS sequence"/>
</dbReference>
<name>A0A2I2GHY8_9EURO</name>
<dbReference type="VEuPathDB" id="FungiDB:P170DRAFT_444466"/>
<feature type="domain" description="PcRGLX/YetA-like C-terminal alpha/alpha toroid" evidence="3">
    <location>
        <begin position="448"/>
        <end position="872"/>
    </location>
</feature>
<dbReference type="Pfam" id="PF21345">
    <property type="entry name" value="PcRGLX_2nd"/>
    <property type="match status" value="1"/>
</dbReference>
<dbReference type="InterPro" id="IPR048329">
    <property type="entry name" value="PcRGLX_1st"/>
</dbReference>
<evidence type="ECO:0000259" key="2">
    <source>
        <dbReference type="Pfam" id="PF21345"/>
    </source>
</evidence>
<gene>
    <name evidence="4" type="ORF">P170DRAFT_444466</name>
</gene>
<dbReference type="PANTHER" id="PTHR40081:SF1">
    <property type="entry name" value="TAT PATHWAY SIGNAL SEQUENCE DOMAIN PROTEIN"/>
    <property type="match status" value="1"/>
</dbReference>
<dbReference type="OrthoDB" id="4798501at2759"/>
<proteinExistence type="predicted"/>
<evidence type="ECO:0000313" key="4">
    <source>
        <dbReference type="EMBL" id="PLB52492.1"/>
    </source>
</evidence>
<evidence type="ECO:0000313" key="5">
    <source>
        <dbReference type="Proteomes" id="UP000234275"/>
    </source>
</evidence>
<dbReference type="GeneID" id="36558332"/>
<evidence type="ECO:0000259" key="3">
    <source>
        <dbReference type="Pfam" id="PF21346"/>
    </source>
</evidence>
<dbReference type="PANTHER" id="PTHR40081">
    <property type="entry name" value="CONCANAVALIN A-LIKE LECTIN/GLUCANASE"/>
    <property type="match status" value="1"/>
</dbReference>
<dbReference type="Pfam" id="PF19501">
    <property type="entry name" value="PcRGLX_1st"/>
    <property type="match status" value="1"/>
</dbReference>
<accession>A0A2I2GHY8</accession>
<protein>
    <recommendedName>
        <fullName evidence="6">Tat pathway signal sequence domain protein</fullName>
    </recommendedName>
</protein>
<evidence type="ECO:0008006" key="6">
    <source>
        <dbReference type="Google" id="ProtNLM"/>
    </source>
</evidence>
<dbReference type="Pfam" id="PF21346">
    <property type="entry name" value="PcRGLX_3rd"/>
    <property type="match status" value="1"/>
</dbReference>
<dbReference type="InterPro" id="IPR048330">
    <property type="entry name" value="PcRGLX/YetA_2nd"/>
</dbReference>
<sequence length="879" mass="98345">MGSSETKTSLEWLGDCPGQARTTFGVPWPRGKYWSGETSFSINDESGNSTPLQSWTNAYWPDGSIKWTGHAISSGEHISGRLSIKATIREGHSSFPSGIQIQHDKSTKIINVATGKAKGNAVGSNGRLILLSQSDQSIDSEFHSSVEDVTIEQEGPIRAVIAIRGTHRLIESQELSTSRSWLPFILRFYFYLNSAEIRVAHTIIYDGDPHKTFIRGIGIRLDAPLGNELPYNRHVRFAGVENGIFSESVQGTTGLWKDPGQQIRSAQINGQALPPKQTWDNQVGEYMKWVPCWNEYTLAQLSPDGYTMKKRTAPGHSWVNIPGGTRAGGLAYLGGANHGGLAIGMRHFWERYPTSLDIRNANTPTGELTLWLYSPLAEKMDLRPHHDGLQQETYEHQLDALRVTYEDWEKGTGTPYGIARTNELSIFAFDQTPSSDQLSHTVKLMREPPVLVPDRGYILSTKALGTYWSPVNTVLTPTPSEAAIMHNLDFLFNFYKTQISERRWYGFWDHGDIMHTYDADRHAWRYDIGGYAWDNSELSPDLFFWLYFLQTGREDVYRLAEALTRHTSEVDAYHLGPWKGLGTRHGVQHWSDSCKQARVTSAIYKRVFYYVSGGDERTGELLNETLNADRPLLILDPYRKVRPDKSYIASADAVTISLGTDWSAFAAAWFTAWERRANNWEDAFQKLRLSMQGISNLRNGFVTGTVSYNINTGDILPPPHDPNNTGIVKVSHLSAMFGLFEVCAEVIDSFGDNLPSGFQSAWIDYCRFFNASADEQTARYGANFGSLILRQGHSRLTAYAARILHDASIARRAWGEFCTGDGYALEAPWKSQLVHGSHVPVPVQEAAWVSTNISALYGLAAIQNLALIRGHLPKTNADT</sequence>
<keyword evidence="5" id="KW-1185">Reference proteome</keyword>